<dbReference type="Proteomes" id="UP000198762">
    <property type="component" value="Unassembled WGS sequence"/>
</dbReference>
<proteinExistence type="inferred from homology"/>
<evidence type="ECO:0000256" key="1">
    <source>
        <dbReference type="ARBA" id="ARBA00007734"/>
    </source>
</evidence>
<dbReference type="GO" id="GO:0000270">
    <property type="term" value="P:peptidoglycan metabolic process"/>
    <property type="evidence" value="ECO:0007669"/>
    <property type="project" value="InterPro"/>
</dbReference>
<dbReference type="GO" id="GO:0008933">
    <property type="term" value="F:peptidoglycan lytic transglycosylase activity"/>
    <property type="evidence" value="ECO:0007669"/>
    <property type="project" value="InterPro"/>
</dbReference>
<dbReference type="InterPro" id="IPR025392">
    <property type="entry name" value="DUF4124"/>
</dbReference>
<dbReference type="EMBL" id="FOHZ01000006">
    <property type="protein sequence ID" value="SET24050.1"/>
    <property type="molecule type" value="Genomic_DNA"/>
</dbReference>
<dbReference type="Pfam" id="PF13511">
    <property type="entry name" value="DUF4124"/>
    <property type="match status" value="1"/>
</dbReference>
<protein>
    <recommendedName>
        <fullName evidence="7">Transglycosylase SLT domain-containing protein</fullName>
    </recommendedName>
</protein>
<reference evidence="6" key="1">
    <citation type="submission" date="2016-10" db="EMBL/GenBank/DDBJ databases">
        <authorList>
            <person name="Varghese N."/>
            <person name="Submissions S."/>
        </authorList>
    </citation>
    <scope>NUCLEOTIDE SEQUENCE [LARGE SCALE GENOMIC DNA]</scope>
    <source>
        <strain evidence="6">CGMCC 1.6489</strain>
    </source>
</reference>
<dbReference type="PANTHER" id="PTHR37423:SF2">
    <property type="entry name" value="MEMBRANE-BOUND LYTIC MUREIN TRANSGLYCOSYLASE C"/>
    <property type="match status" value="1"/>
</dbReference>
<dbReference type="AlphaFoldDB" id="A0A1I0CWV7"/>
<feature type="domain" description="Transglycosylase SLT" evidence="3">
    <location>
        <begin position="114"/>
        <end position="213"/>
    </location>
</feature>
<evidence type="ECO:0000259" key="4">
    <source>
        <dbReference type="Pfam" id="PF13511"/>
    </source>
</evidence>
<feature type="domain" description="DUF4124" evidence="4">
    <location>
        <begin position="52"/>
        <end position="77"/>
    </location>
</feature>
<evidence type="ECO:0000256" key="2">
    <source>
        <dbReference type="SAM" id="SignalP"/>
    </source>
</evidence>
<evidence type="ECO:0008006" key="7">
    <source>
        <dbReference type="Google" id="ProtNLM"/>
    </source>
</evidence>
<evidence type="ECO:0000313" key="6">
    <source>
        <dbReference type="Proteomes" id="UP000198762"/>
    </source>
</evidence>
<dbReference type="PANTHER" id="PTHR37423">
    <property type="entry name" value="SOLUBLE LYTIC MUREIN TRANSGLYCOSYLASE-RELATED"/>
    <property type="match status" value="1"/>
</dbReference>
<dbReference type="SUPFAM" id="SSF53955">
    <property type="entry name" value="Lysozyme-like"/>
    <property type="match status" value="1"/>
</dbReference>
<dbReference type="STRING" id="430453.SAMN04487962_10623"/>
<dbReference type="OrthoDB" id="92254at2"/>
<sequence length="237" mass="25997">MGRPVHLLVTTLLCLLPAMVSVMPATADTVRRVVHPDGRVEYTNAPAGRKALASTGRETVYKYKDENGVVTFSEARPSRAAFDVIRFECYACRPDSKVNWQRTPLFTGRYDDEIKTTAQEFNIDPALVRAVIHAESAFNPQAVSSKGAQGLMQLMPGTAREVGVTNALDAGQNIRGGVNYLARMIELHNGDVRLATAAYNAGPGAVRRHNGIPPYAETRAYVERVGILHERYRLASN</sequence>
<dbReference type="CDD" id="cd00254">
    <property type="entry name" value="LT-like"/>
    <property type="match status" value="1"/>
</dbReference>
<feature type="chain" id="PRO_5011440632" description="Transglycosylase SLT domain-containing protein" evidence="2">
    <location>
        <begin position="28"/>
        <end position="237"/>
    </location>
</feature>
<evidence type="ECO:0000259" key="3">
    <source>
        <dbReference type="Pfam" id="PF01464"/>
    </source>
</evidence>
<keyword evidence="6" id="KW-1185">Reference proteome</keyword>
<organism evidence="5 6">
    <name type="scientific">Marinobacter segnicrescens</name>
    <dbReference type="NCBI Taxonomy" id="430453"/>
    <lineage>
        <taxon>Bacteria</taxon>
        <taxon>Pseudomonadati</taxon>
        <taxon>Pseudomonadota</taxon>
        <taxon>Gammaproteobacteria</taxon>
        <taxon>Pseudomonadales</taxon>
        <taxon>Marinobacteraceae</taxon>
        <taxon>Marinobacter</taxon>
    </lineage>
</organism>
<evidence type="ECO:0000313" key="5">
    <source>
        <dbReference type="EMBL" id="SET24050.1"/>
    </source>
</evidence>
<keyword evidence="2" id="KW-0732">Signal</keyword>
<dbReference type="InterPro" id="IPR023346">
    <property type="entry name" value="Lysozyme-like_dom_sf"/>
</dbReference>
<accession>A0A1I0CWV7</accession>
<dbReference type="InterPro" id="IPR000189">
    <property type="entry name" value="Transglyc_AS"/>
</dbReference>
<gene>
    <name evidence="5" type="ORF">SAMN04487962_10623</name>
</gene>
<dbReference type="Pfam" id="PF01464">
    <property type="entry name" value="SLT"/>
    <property type="match status" value="1"/>
</dbReference>
<name>A0A1I0CWV7_9GAMM</name>
<feature type="signal peptide" evidence="2">
    <location>
        <begin position="1"/>
        <end position="27"/>
    </location>
</feature>
<dbReference type="Gene3D" id="1.10.530.10">
    <property type="match status" value="1"/>
</dbReference>
<dbReference type="PROSITE" id="PS00922">
    <property type="entry name" value="TRANSGLYCOSYLASE"/>
    <property type="match status" value="1"/>
</dbReference>
<comment type="similarity">
    <text evidence="1">Belongs to the transglycosylase Slt family.</text>
</comment>
<dbReference type="GO" id="GO:0016020">
    <property type="term" value="C:membrane"/>
    <property type="evidence" value="ECO:0007669"/>
    <property type="project" value="InterPro"/>
</dbReference>
<dbReference type="InterPro" id="IPR008258">
    <property type="entry name" value="Transglycosylase_SLT_dom_1"/>
</dbReference>